<evidence type="ECO:0008006" key="4">
    <source>
        <dbReference type="Google" id="ProtNLM"/>
    </source>
</evidence>
<feature type="region of interest" description="Disordered" evidence="1">
    <location>
        <begin position="1"/>
        <end position="77"/>
    </location>
</feature>
<proteinExistence type="predicted"/>
<sequence>MAKSRTLFSDNEDPPPRSRKPPSWFTSNLYDSSPLTTATKAKGKATTRKAAPKPPPAKSVKRRSGLAPASHGKSAPELRAKVLAAVVRISREKGRSKQGVGHASINKYIHEHAPPSEQGRTESLQKRVLEVKHDLVDQGVLTKGESEGVT</sequence>
<keyword evidence="3" id="KW-1185">Reference proteome</keyword>
<feature type="compositionally biased region" description="Polar residues" evidence="1">
    <location>
        <begin position="24"/>
        <end position="33"/>
    </location>
</feature>
<evidence type="ECO:0000256" key="1">
    <source>
        <dbReference type="SAM" id="MobiDB-lite"/>
    </source>
</evidence>
<dbReference type="Proteomes" id="UP001342314">
    <property type="component" value="Unassembled WGS sequence"/>
</dbReference>
<comment type="caution">
    <text evidence="2">The sequence shown here is derived from an EMBL/GenBank/DDBJ whole genome shotgun (WGS) entry which is preliminary data.</text>
</comment>
<feature type="compositionally biased region" description="Basic residues" evidence="1">
    <location>
        <begin position="41"/>
        <end position="51"/>
    </location>
</feature>
<dbReference type="EMBL" id="BQKY01000004">
    <property type="protein sequence ID" value="GJN89138.1"/>
    <property type="molecule type" value="Genomic_DNA"/>
</dbReference>
<protein>
    <recommendedName>
        <fullName evidence="4">Histone H1</fullName>
    </recommendedName>
</protein>
<reference evidence="2 3" key="1">
    <citation type="submission" date="2021-12" db="EMBL/GenBank/DDBJ databases">
        <title>High titer production of polyol ester of fatty acids by Rhodotorula paludigena BS15 towards product separation-free biomass refinery.</title>
        <authorList>
            <person name="Mano J."/>
            <person name="Ono H."/>
            <person name="Tanaka T."/>
            <person name="Naito K."/>
            <person name="Sushida H."/>
            <person name="Ike M."/>
            <person name="Tokuyasu K."/>
            <person name="Kitaoka M."/>
        </authorList>
    </citation>
    <scope>NUCLEOTIDE SEQUENCE [LARGE SCALE GENOMIC DNA]</scope>
    <source>
        <strain evidence="2 3">BS15</strain>
    </source>
</reference>
<accession>A0AAV5GKF8</accession>
<evidence type="ECO:0000313" key="2">
    <source>
        <dbReference type="EMBL" id="GJN89138.1"/>
    </source>
</evidence>
<evidence type="ECO:0000313" key="3">
    <source>
        <dbReference type="Proteomes" id="UP001342314"/>
    </source>
</evidence>
<name>A0AAV5GKF8_9BASI</name>
<organism evidence="2 3">
    <name type="scientific">Rhodotorula paludigena</name>
    <dbReference type="NCBI Taxonomy" id="86838"/>
    <lineage>
        <taxon>Eukaryota</taxon>
        <taxon>Fungi</taxon>
        <taxon>Dikarya</taxon>
        <taxon>Basidiomycota</taxon>
        <taxon>Pucciniomycotina</taxon>
        <taxon>Microbotryomycetes</taxon>
        <taxon>Sporidiobolales</taxon>
        <taxon>Sporidiobolaceae</taxon>
        <taxon>Rhodotorula</taxon>
    </lineage>
</organism>
<dbReference type="AlphaFoldDB" id="A0AAV5GKF8"/>
<gene>
    <name evidence="2" type="ORF">Rhopal_002112-T1</name>
</gene>